<dbReference type="PANTHER" id="PTHR24114">
    <property type="entry name" value="LEUCINE RICH REPEAT FAMILY PROTEIN"/>
    <property type="match status" value="1"/>
</dbReference>
<dbReference type="Pfam" id="PF13516">
    <property type="entry name" value="LRR_6"/>
    <property type="match status" value="7"/>
</dbReference>
<evidence type="ECO:0000313" key="2">
    <source>
        <dbReference type="EMBL" id="KAG7480913.1"/>
    </source>
</evidence>
<dbReference type="AlphaFoldDB" id="A0A9D3TDC7"/>
<keyword evidence="3" id="KW-1185">Reference proteome</keyword>
<protein>
    <recommendedName>
        <fullName evidence="4">Leucine-rich repeat-containing protein 74B</fullName>
    </recommendedName>
</protein>
<comment type="caution">
    <text evidence="2">The sequence shown here is derived from an EMBL/GenBank/DDBJ whole genome shotgun (WGS) entry which is preliminary data.</text>
</comment>
<evidence type="ECO:0000313" key="3">
    <source>
        <dbReference type="Proteomes" id="UP001046870"/>
    </source>
</evidence>
<dbReference type="Gene3D" id="3.80.10.10">
    <property type="entry name" value="Ribonuclease Inhibitor"/>
    <property type="match status" value="1"/>
</dbReference>
<feature type="region of interest" description="Disordered" evidence="1">
    <location>
        <begin position="22"/>
        <end position="103"/>
    </location>
</feature>
<organism evidence="2 3">
    <name type="scientific">Megalops atlanticus</name>
    <name type="common">Tarpon</name>
    <name type="synonym">Clupea gigantea</name>
    <dbReference type="NCBI Taxonomy" id="7932"/>
    <lineage>
        <taxon>Eukaryota</taxon>
        <taxon>Metazoa</taxon>
        <taxon>Chordata</taxon>
        <taxon>Craniata</taxon>
        <taxon>Vertebrata</taxon>
        <taxon>Euteleostomi</taxon>
        <taxon>Actinopterygii</taxon>
        <taxon>Neopterygii</taxon>
        <taxon>Teleostei</taxon>
        <taxon>Elopiformes</taxon>
        <taxon>Megalopidae</taxon>
        <taxon>Megalops</taxon>
    </lineage>
</organism>
<dbReference type="OrthoDB" id="76105at2759"/>
<evidence type="ECO:0008006" key="4">
    <source>
        <dbReference type="Google" id="ProtNLM"/>
    </source>
</evidence>
<dbReference type="SMART" id="SM00368">
    <property type="entry name" value="LRR_RI"/>
    <property type="match status" value="8"/>
</dbReference>
<reference evidence="2" key="1">
    <citation type="submission" date="2021-01" db="EMBL/GenBank/DDBJ databases">
        <authorList>
            <person name="Zahm M."/>
            <person name="Roques C."/>
            <person name="Cabau C."/>
            <person name="Klopp C."/>
            <person name="Donnadieu C."/>
            <person name="Jouanno E."/>
            <person name="Lampietro C."/>
            <person name="Louis A."/>
            <person name="Herpin A."/>
            <person name="Echchiki A."/>
            <person name="Berthelot C."/>
            <person name="Parey E."/>
            <person name="Roest-Crollius H."/>
            <person name="Braasch I."/>
            <person name="Postlethwait J."/>
            <person name="Bobe J."/>
            <person name="Montfort J."/>
            <person name="Bouchez O."/>
            <person name="Begum T."/>
            <person name="Mejri S."/>
            <person name="Adams A."/>
            <person name="Chen W.-J."/>
            <person name="Guiguen Y."/>
        </authorList>
    </citation>
    <scope>NUCLEOTIDE SEQUENCE</scope>
    <source>
        <strain evidence="2">YG-15Mar2019-1</strain>
        <tissue evidence="2">Brain</tissue>
    </source>
</reference>
<dbReference type="PANTHER" id="PTHR24114:SF37">
    <property type="entry name" value="LEUCINE-RICH REPEAT-CONTAINING PROTEIN 74B"/>
    <property type="match status" value="1"/>
</dbReference>
<name>A0A9D3TDC7_MEGAT</name>
<dbReference type="EMBL" id="JAFDVH010000004">
    <property type="protein sequence ID" value="KAG7480913.1"/>
    <property type="molecule type" value="Genomic_DNA"/>
</dbReference>
<gene>
    <name evidence="2" type="ORF">MATL_G00061300</name>
</gene>
<sequence length="475" mass="51593">MVLGKKLAVESQLPSVLEDNAAEMESELVSQSDQVGGIGSRPPSRPRKPYSRGSIDNQLVVRSDTSTRLSLSGPSGSGAGEEVTNQGNEEEGQPSDDPSHNLEGEMACVTEDQDYDTDLELEDAKEPYDPTGETCYREACKVFGVVPVSYFLRNMHASELIMMHHGLGPQGTKALAVPLVTNTSILKLNLRDNWMEGLGGAAMAEMLKENCYIIEIDLSENRLGLKGAQAISSMLQENSTLVSINLSGNDFDDHAAMYLSKALMTNQKLEVMDLSHNRMGDAAGEVLGNAIAENTAIKDFNLSWNCIRGKGSVALAKGLGANIFLRKVDLSYNGFGKDGAVALGEALKINNILEELNISNNRIPPDGAICFAMGLQENKTIRTINMSRNPMQTAGCYGILKAIQENPESAMESLDFSEITVNVDFDELYEAVKETLPKLQVKHGGRIDKFKKLKPKDISETVEEGTALPVKTDNQ</sequence>
<proteinExistence type="predicted"/>
<accession>A0A9D3TDC7</accession>
<dbReference type="InterPro" id="IPR052394">
    <property type="entry name" value="LRR-containing"/>
</dbReference>
<dbReference type="InterPro" id="IPR001611">
    <property type="entry name" value="Leu-rich_rpt"/>
</dbReference>
<dbReference type="SUPFAM" id="SSF52047">
    <property type="entry name" value="RNI-like"/>
    <property type="match status" value="1"/>
</dbReference>
<dbReference type="Proteomes" id="UP001046870">
    <property type="component" value="Chromosome 4"/>
</dbReference>
<evidence type="ECO:0000256" key="1">
    <source>
        <dbReference type="SAM" id="MobiDB-lite"/>
    </source>
</evidence>
<dbReference type="InterPro" id="IPR032675">
    <property type="entry name" value="LRR_dom_sf"/>
</dbReference>